<feature type="domain" description="EGF-like" evidence="2">
    <location>
        <begin position="132"/>
        <end position="181"/>
    </location>
</feature>
<feature type="domain" description="EGF-like" evidence="2">
    <location>
        <begin position="259"/>
        <end position="306"/>
    </location>
</feature>
<evidence type="ECO:0000259" key="2">
    <source>
        <dbReference type="SMART" id="SM00181"/>
    </source>
</evidence>
<organism evidence="3 4">
    <name type="scientific">Hexamita inflata</name>
    <dbReference type="NCBI Taxonomy" id="28002"/>
    <lineage>
        <taxon>Eukaryota</taxon>
        <taxon>Metamonada</taxon>
        <taxon>Diplomonadida</taxon>
        <taxon>Hexamitidae</taxon>
        <taxon>Hexamitinae</taxon>
        <taxon>Hexamita</taxon>
    </lineage>
</organism>
<feature type="domain" description="EGF-like" evidence="2">
    <location>
        <begin position="1799"/>
        <end position="1843"/>
    </location>
</feature>
<dbReference type="SMART" id="SM01411">
    <property type="entry name" value="Ephrin_rec_like"/>
    <property type="match status" value="20"/>
</dbReference>
<dbReference type="SMART" id="SM00261">
    <property type="entry name" value="FU"/>
    <property type="match status" value="12"/>
</dbReference>
<keyword evidence="1" id="KW-1133">Transmembrane helix</keyword>
<keyword evidence="1" id="KW-0812">Transmembrane</keyword>
<feature type="domain" description="EGF-like" evidence="2">
    <location>
        <begin position="2311"/>
        <end position="2375"/>
    </location>
</feature>
<dbReference type="Proteomes" id="UP001642409">
    <property type="component" value="Unassembled WGS sequence"/>
</dbReference>
<feature type="domain" description="EGF-like" evidence="2">
    <location>
        <begin position="1669"/>
        <end position="1719"/>
    </location>
</feature>
<keyword evidence="1" id="KW-0472">Membrane</keyword>
<feature type="domain" description="EGF-like" evidence="2">
    <location>
        <begin position="611"/>
        <end position="660"/>
    </location>
</feature>
<feature type="domain" description="EGF-like" evidence="2">
    <location>
        <begin position="1260"/>
        <end position="1309"/>
    </location>
</feature>
<dbReference type="InterPro" id="IPR006212">
    <property type="entry name" value="Furin_repeat"/>
</dbReference>
<evidence type="ECO:0000256" key="1">
    <source>
        <dbReference type="SAM" id="Phobius"/>
    </source>
</evidence>
<feature type="domain" description="EGF-like" evidence="2">
    <location>
        <begin position="1495"/>
        <end position="1543"/>
    </location>
</feature>
<feature type="domain" description="EGF-like" evidence="2">
    <location>
        <begin position="1020"/>
        <end position="1070"/>
    </location>
</feature>
<evidence type="ECO:0000313" key="4">
    <source>
        <dbReference type="Proteomes" id="UP001642409"/>
    </source>
</evidence>
<feature type="domain" description="EGF-like" evidence="2">
    <location>
        <begin position="846"/>
        <end position="894"/>
    </location>
</feature>
<protein>
    <submittedName>
        <fullName evidence="3">VSP</fullName>
    </submittedName>
</protein>
<feature type="domain" description="EGF-like" evidence="2">
    <location>
        <begin position="1310"/>
        <end position="1358"/>
    </location>
</feature>
<feature type="domain" description="EGF-like" evidence="2">
    <location>
        <begin position="1394"/>
        <end position="1438"/>
    </location>
</feature>
<gene>
    <name evidence="3" type="ORF">HINF_LOCUS34944</name>
</gene>
<feature type="domain" description="EGF-like" evidence="2">
    <location>
        <begin position="2392"/>
        <end position="2429"/>
    </location>
</feature>
<feature type="domain" description="EGF-like" evidence="2">
    <location>
        <begin position="2570"/>
        <end position="2618"/>
    </location>
</feature>
<reference evidence="3 4" key="1">
    <citation type="submission" date="2024-07" db="EMBL/GenBank/DDBJ databases">
        <authorList>
            <person name="Akdeniz Z."/>
        </authorList>
    </citation>
    <scope>NUCLEOTIDE SEQUENCE [LARGE SCALE GENOMIC DNA]</scope>
</reference>
<dbReference type="InterPro" id="IPR009030">
    <property type="entry name" value="Growth_fac_rcpt_cys_sf"/>
</dbReference>
<feature type="domain" description="EGF-like" evidence="2">
    <location>
        <begin position="661"/>
        <end position="709"/>
    </location>
</feature>
<keyword evidence="4" id="KW-1185">Reference proteome</keyword>
<feature type="domain" description="EGF-like" evidence="2">
    <location>
        <begin position="1150"/>
        <end position="1194"/>
    </location>
</feature>
<feature type="domain" description="EGF-like" evidence="2">
    <location>
        <begin position="745"/>
        <end position="789"/>
    </location>
</feature>
<feature type="transmembrane region" description="Helical" evidence="1">
    <location>
        <begin position="2880"/>
        <end position="2903"/>
    </location>
</feature>
<feature type="domain" description="EGF-like" evidence="2">
    <location>
        <begin position="501"/>
        <end position="545"/>
    </location>
</feature>
<dbReference type="InterPro" id="IPR000742">
    <property type="entry name" value="EGF"/>
</dbReference>
<feature type="domain" description="EGF-like" evidence="2">
    <location>
        <begin position="1959"/>
        <end position="2007"/>
    </location>
</feature>
<feature type="domain" description="EGF-like" evidence="2">
    <location>
        <begin position="1557"/>
        <end position="1604"/>
    </location>
</feature>
<evidence type="ECO:0000313" key="3">
    <source>
        <dbReference type="EMBL" id="CAL6033388.1"/>
    </source>
</evidence>
<proteinExistence type="predicted"/>
<comment type="caution">
    <text evidence="3">The sequence shown here is derived from an EMBL/GenBank/DDBJ whole genome shotgun (WGS) entry which is preliminary data.</text>
</comment>
<feature type="domain" description="EGF-like" evidence="2">
    <location>
        <begin position="1909"/>
        <end position="1958"/>
    </location>
</feature>
<sequence length="2931" mass="299192">MTKFLILVLTTQNCPENFTMNEQTGICSCAYFLNQNKTKCAQKCEDFSEKLVNGKCVKQIALKGASSTTECITLYNQGAIWDGGSGCKCAAGYAGAANAFCTDCRRLGQVVSGTSCAACSGNTVLQNNLCQECSNMVPSADKLSCVTCSSRYGDGSIYSSSGTCVCDTANGFAGATNSVCTDCWRKDQAVSGPSCAACSGTQVLQSGLCAECPTNFVPSTDKLSCISCAQRYGQGSIYSTINTCVCDQSTGFAGSSNSACTYCWVLGKTVSGSSCAVCSGTTVLQSGACAECPANFVPSVDKQSCISCSQRFGQGAIYSTINNCICDSSSGFAGIQNSICSYCWVLGKTISGSTCASCPGTTVLQSGVCNECSANFVPSSDKLSCISCSQRYNQGSIYSTINTCICDTANGFTGASNSICSYCWILGKTISGTSCSPCPGTTVLQLGSCAECPNDLVPSADELSCVSCASRYGEASTFVSFGLCRCTAVGFAGSDNSVCSDCLRMGQMISGATCSSCSGTTVLQSGVCAECPASFVPSADKLSCISCSQRYGDGSTYSAVDTCICDTTTGFTAASSNSICADCWRQGKTVSGTACASCAHPLVLQQGACSQCSNDLVPSADGLSCVTCSSRYGSGSALLSFGTCRCSASGFAGNDNTICVDCIRVNKFVSGTAGSTTCESCTGTQVLQSGTCQECPANFVPSADKLLCVTCVSLYGQGSFYSAINTCVCQVSSGFGGTDNSICEDCKRSGKEASITGCAACTGTQVLQSGACAECPAGSVQSADKLSCVTQSTCSTQYGPGSQEITPGTCRCTASGFAGNDNTVCVDCLRIGKVVSGAPGATTCEPCSGTTVLQSGVCSECIANFIPSEDKALCISCAQRYGQGSIYSTINTCVCDQSTGFAGSSNSACTYCWVLGKTVSGSSCAVCSGTTVLQSGACAECPANFVPSVDKQSCISCSQRFGQGAIYSTINNCICDSSSGFAGIQNSICSYCWVLGKTISGSTCASCPGTTVLQSGVCNECSANFVPSSDKLSCISCSQRYNQGSIYSTINTCICDSTNGFAGVSNQICSDCWRKGLAVSGTSCSPCSGTTVLQLGSCAECPNDLVPSADKLSCVSCASRYGEASTFVSFGLCRCTAVGFAGSDNSVCSDCLRMGQMISGATCSSCSGTTVLQSGVCAECPASFVPSADKLSCISCSQRYGDGSTYSAVDTCFCDTTTGFTAASSNSICADCWRQGKTVSGTACASCAHPLVLQQGACSQCSNDLVPSADGLSCVTCSSRYGSGSALLSFGTCRCSASGFAGNDNTICVDCIRVNKFVSGTAGSTTCESCTGTQVLQSGTCQECPANFVPSADKLLCVTCVSLYGQGSFYSAINTCVCQVSSGFGGADNSICEDCKRSGKEASITGCAACTGTQVLQSGACAECPAGSVQSADKLSCVTQSTCSTQYGPGSQEITPGTCRCTASGFAGNDNTVCVDCLRIGKVVSGAPGATTCEPCSGTTVLQAGVCSECIANFIPSEDKALCISCAQRYGQGSIYSTINTCVCDQSTGFAGSSNSACTYCWVLGKTVSGSSCAVCSGTTVLQSGACAECPANFVPSVDKQSCISCSQRFGQGAIYSTINNCICDSSSGFAGIQNSICSYCWVLGKTISGSTCASCPGTTVLQSGVCNECSANFVPSSDKLSCISCSQRYNQGSIYSAINTCVCDSTNGFAGVSNQICSDCWRKGLAVSGTSCSPCSGTTVLQLGSCAECPNDLVPSADELSCVSCASRYGEASTFVSFGLCRCTAVGFAGSDNSVCSDCLRMGQMISGATCSSCSGTTVLQSGVCAECPASFVPSADKLSCISCSQRYGDGSTYSAVDTCFCDTTTGFTAASSNSICADCWRQGKTVSGTACASCAHPLVLQQGACSQCSNDLVPSADGLSCVTCSSRYGSGSALLSFGTCRCSASGFAGNDNTICVDCIRVNKFVSGTAGSTTCESCTGTQVLQSGTCQECPANFVPSADKLLCVTCVSLYGQGSFYSAINTCVCQVSSGFGGADNSICEDCKRSGKEASITGCAACTGTQVLQSGTCLDCPAGSVQSLDKLSCVAQSTCSALYGSGSYEFAAGTCRCQSSSGFAGNDNQICVDCLRVGKFVSGTAGATTCASCSGTEVLQSGACAECPADFVPSADKLLCVTCVSLYGQGSSYSAINTCVCQVSSGFGGTDNSICEDCKRSGKEASITGCAACTGTQVLQSGACAECPAGSVQSADKLSCVTQSTCSAQYGPGSQEITPGTCRCTASGFAGNDNTVCVDCLRIGKVVSGAPGATTCEPCSGTTVLQSGVCSECIANFVPSTDKLSCVSCSSKYGDGSAFLSSGICRCSDSAGFAGSDNDFCTDCWRAGMKINGPSGQTVCDQFSSVCGQGEVQNPISKVCGCDGTKGYAGVSGSCYCNNQIGYAVSGTQCELCWSLNKTALASGCQACEIGEKFDNLLMSCVCNQTAGFVGQVGKCSCNSLLGYAPGSDPLQCENCWASSQIALQSKCQSCGVGEKFEPTQNICICDQDSGFVGQVGKCSCNNLLGYSQKLNSNLLECENCWQLNQTSSQSQCQPCGLHEVFDIISKTCVCDSSNGFVLTGGSCQCNTNLGLTLLQGQSTCSCNPLTGHVTLAGGSCGCDQASGLSGVTGACYCDYKKGFTGQPGKCYCNTALGFSPKMENGAIKSCECNANTGHLMLSDFVDDVSEKTCACNGQTGHAGEAGACYCDSAAGNVGFPGSCFCNVNTFYIGKPGSCVNCGLKNAHPWQVGSDYVCQCNGVEGYGSPDASGVCKLCQSSNSVVKIDKDKQYQCVPCGPHQFVPDSNNTLCLCHTSLFYVETPVNNSCVCQPQYILGSKGCEKSGNSSRVTIIAISVPLVILIILIILIIALVKERKRRIKKHEIAEKQLKKMGPARLIVM</sequence>
<feature type="domain" description="EGF-like" evidence="2">
    <location>
        <begin position="908"/>
        <end position="955"/>
    </location>
</feature>
<feature type="domain" description="EGF-like" evidence="2">
    <location>
        <begin position="2210"/>
        <end position="2254"/>
    </location>
</feature>
<accession>A0ABP1J9W0</accession>
<dbReference type="SUPFAM" id="SSF57184">
    <property type="entry name" value="Growth factor receptor domain"/>
    <property type="match status" value="5"/>
</dbReference>
<feature type="domain" description="EGF-like" evidence="2">
    <location>
        <begin position="2826"/>
        <end position="2872"/>
    </location>
</feature>
<dbReference type="SMART" id="SM00181">
    <property type="entry name" value="EGF"/>
    <property type="match status" value="27"/>
</dbReference>
<feature type="domain" description="EGF-like" evidence="2">
    <location>
        <begin position="371"/>
        <end position="421"/>
    </location>
</feature>
<name>A0ABP1J9W0_9EUKA</name>
<feature type="domain" description="EGF-like" evidence="2">
    <location>
        <begin position="2043"/>
        <end position="2087"/>
    </location>
</feature>
<feature type="domain" description="EGF-like" evidence="2">
    <location>
        <begin position="2126"/>
        <end position="2174"/>
    </location>
</feature>
<dbReference type="EMBL" id="CAXDID020000125">
    <property type="protein sequence ID" value="CAL6033388.1"/>
    <property type="molecule type" value="Genomic_DNA"/>
</dbReference>